<dbReference type="InterPro" id="IPR025645">
    <property type="entry name" value="DUF4349"/>
</dbReference>
<comment type="caution">
    <text evidence="5">The sequence shown here is derived from an EMBL/GenBank/DDBJ whole genome shotgun (WGS) entry which is preliminary data.</text>
</comment>
<evidence type="ECO:0000313" key="6">
    <source>
        <dbReference type="Proteomes" id="UP000441585"/>
    </source>
</evidence>
<dbReference type="Pfam" id="PF14257">
    <property type="entry name" value="DUF4349"/>
    <property type="match status" value="1"/>
</dbReference>
<keyword evidence="3" id="KW-0732">Signal</keyword>
<keyword evidence="2" id="KW-1133">Transmembrane helix</keyword>
<evidence type="ECO:0000313" key="5">
    <source>
        <dbReference type="EMBL" id="MRX53431.1"/>
    </source>
</evidence>
<gene>
    <name evidence="5" type="ORF">GJU41_05570</name>
</gene>
<dbReference type="Proteomes" id="UP000441585">
    <property type="component" value="Unassembled WGS sequence"/>
</dbReference>
<feature type="domain" description="DUF4349" evidence="4">
    <location>
        <begin position="76"/>
        <end position="292"/>
    </location>
</feature>
<reference evidence="5 6" key="1">
    <citation type="submission" date="2019-11" db="EMBL/GenBank/DDBJ databases">
        <title>Bacillus idriensis genome.</title>
        <authorList>
            <person name="Konopka E.N."/>
            <person name="Newman J.D."/>
        </authorList>
    </citation>
    <scope>NUCLEOTIDE SEQUENCE [LARGE SCALE GENOMIC DNA]</scope>
    <source>
        <strain evidence="5 6">DSM 19097</strain>
    </source>
</reference>
<dbReference type="AlphaFoldDB" id="A0A6I2MAG2"/>
<name>A0A6I2MAG2_9BACI</name>
<feature type="transmembrane region" description="Helical" evidence="2">
    <location>
        <begin position="263"/>
        <end position="293"/>
    </location>
</feature>
<organism evidence="5 6">
    <name type="scientific">Metabacillus idriensis</name>
    <dbReference type="NCBI Taxonomy" id="324768"/>
    <lineage>
        <taxon>Bacteria</taxon>
        <taxon>Bacillati</taxon>
        <taxon>Bacillota</taxon>
        <taxon>Bacilli</taxon>
        <taxon>Bacillales</taxon>
        <taxon>Bacillaceae</taxon>
        <taxon>Metabacillus</taxon>
    </lineage>
</organism>
<dbReference type="EMBL" id="WKKF01000001">
    <property type="protein sequence ID" value="MRX53431.1"/>
    <property type="molecule type" value="Genomic_DNA"/>
</dbReference>
<protein>
    <submittedName>
        <fullName evidence="5">DUF4349 domain-containing protein</fullName>
    </submittedName>
</protein>
<keyword evidence="2" id="KW-0472">Membrane</keyword>
<feature type="chain" id="PRO_5038882820" evidence="3">
    <location>
        <begin position="22"/>
        <end position="312"/>
    </location>
</feature>
<accession>A0A6I2MAG2</accession>
<evidence type="ECO:0000256" key="1">
    <source>
        <dbReference type="SAM" id="MobiDB-lite"/>
    </source>
</evidence>
<proteinExistence type="predicted"/>
<feature type="signal peptide" evidence="3">
    <location>
        <begin position="1"/>
        <end position="21"/>
    </location>
</feature>
<sequence>MKKAGTIIVILFLALFSAACSSSESGSEKSADSSGGESAKETGDSDMAMHSEGGQADKAEISSPENKAVPSAPENRKVIYTADLSIRVKNFNEAVFSFQSTIASLGGYVIESNTYTNEDEMPKEGSLTVKVPQDKFQSFLKTVEKGSVKVNQQTVTGQDVTEEYVDLESRLKAKKAVEERLLSFMKDAQKTEDLLKISSDLSAVQEEMEQITGRINYLKNQTSFATITMHISEDRVTVPGLENKHLNTWDKTKKQFMESLNSLLAAGSALIVFTAGNLPVLLVLFLICFALWLGIKKYMNKGNSAPPTDMGE</sequence>
<evidence type="ECO:0000256" key="2">
    <source>
        <dbReference type="SAM" id="Phobius"/>
    </source>
</evidence>
<dbReference type="RefSeq" id="WP_070878962.1">
    <property type="nucleotide sequence ID" value="NZ_CAJFZX010000008.1"/>
</dbReference>
<keyword evidence="6" id="KW-1185">Reference proteome</keyword>
<feature type="region of interest" description="Disordered" evidence="1">
    <location>
        <begin position="23"/>
        <end position="72"/>
    </location>
</feature>
<dbReference type="PROSITE" id="PS51257">
    <property type="entry name" value="PROKAR_LIPOPROTEIN"/>
    <property type="match status" value="1"/>
</dbReference>
<evidence type="ECO:0000259" key="4">
    <source>
        <dbReference type="Pfam" id="PF14257"/>
    </source>
</evidence>
<evidence type="ECO:0000256" key="3">
    <source>
        <dbReference type="SAM" id="SignalP"/>
    </source>
</evidence>
<keyword evidence="2" id="KW-0812">Transmembrane</keyword>
<feature type="compositionally biased region" description="Basic and acidic residues" evidence="1">
    <location>
        <begin position="38"/>
        <end position="60"/>
    </location>
</feature>